<sequence>MKNLFVTIAMIGIVSFATAQETPKSKKSKTQSDTIVNNRTKTEKKSTTHKSETHTNPTTSKKKSTTTTTRKDTVSTSPTTPN</sequence>
<reference evidence="3 4" key="1">
    <citation type="journal article" date="2018" name="Int. J. Syst. Evol. Microbiol.">
        <title>Flavobacterium chryseum sp. nov. and Flavobacterium psychroterrae sp. nov., novel environmental bacteria isolated from Antarctica.</title>
        <authorList>
            <person name="Kralova S."/>
            <person name="Svec P."/>
            <person name="Busse H.J."/>
            <person name="Stankova E."/>
            <person name="Vaczi P."/>
            <person name="Sedlacek I."/>
        </authorList>
    </citation>
    <scope>NUCLEOTIDE SEQUENCE [LARGE SCALE GENOMIC DNA]</scope>
    <source>
        <strain evidence="3 4">CCM 8827</strain>
    </source>
</reference>
<feature type="region of interest" description="Disordered" evidence="1">
    <location>
        <begin position="18"/>
        <end position="82"/>
    </location>
</feature>
<protein>
    <submittedName>
        <fullName evidence="3">Uncharacterized protein</fullName>
    </submittedName>
</protein>
<proteinExistence type="predicted"/>
<dbReference type="EMBL" id="JAGYVZ010000009">
    <property type="protein sequence ID" value="MBS7231643.1"/>
    <property type="molecule type" value="Genomic_DNA"/>
</dbReference>
<evidence type="ECO:0000256" key="1">
    <source>
        <dbReference type="SAM" id="MobiDB-lite"/>
    </source>
</evidence>
<organism evidence="3 4">
    <name type="scientific">Flavobacterium psychroterrae</name>
    <dbReference type="NCBI Taxonomy" id="2133767"/>
    <lineage>
        <taxon>Bacteria</taxon>
        <taxon>Pseudomonadati</taxon>
        <taxon>Bacteroidota</taxon>
        <taxon>Flavobacteriia</taxon>
        <taxon>Flavobacteriales</taxon>
        <taxon>Flavobacteriaceae</taxon>
        <taxon>Flavobacterium</taxon>
    </lineage>
</organism>
<dbReference type="Proteomes" id="UP000722625">
    <property type="component" value="Unassembled WGS sequence"/>
</dbReference>
<feature type="chain" id="PRO_5046347134" evidence="2">
    <location>
        <begin position="20"/>
        <end position="82"/>
    </location>
</feature>
<dbReference type="RefSeq" id="WP_213299497.1">
    <property type="nucleotide sequence ID" value="NZ_JAGYVZ010000009.1"/>
</dbReference>
<evidence type="ECO:0000313" key="3">
    <source>
        <dbReference type="EMBL" id="MBS7231643.1"/>
    </source>
</evidence>
<keyword evidence="4" id="KW-1185">Reference proteome</keyword>
<feature type="compositionally biased region" description="Basic and acidic residues" evidence="1">
    <location>
        <begin position="40"/>
        <end position="53"/>
    </location>
</feature>
<feature type="signal peptide" evidence="2">
    <location>
        <begin position="1"/>
        <end position="19"/>
    </location>
</feature>
<evidence type="ECO:0000313" key="4">
    <source>
        <dbReference type="Proteomes" id="UP000722625"/>
    </source>
</evidence>
<accession>A0ABS5PBI0</accession>
<name>A0ABS5PBI0_9FLAO</name>
<gene>
    <name evidence="3" type="ORF">KHA90_11465</name>
</gene>
<evidence type="ECO:0000256" key="2">
    <source>
        <dbReference type="SAM" id="SignalP"/>
    </source>
</evidence>
<comment type="caution">
    <text evidence="3">The sequence shown here is derived from an EMBL/GenBank/DDBJ whole genome shotgun (WGS) entry which is preliminary data.</text>
</comment>
<keyword evidence="2" id="KW-0732">Signal</keyword>